<dbReference type="KEGG" id="alj:G8D99_07035"/>
<evidence type="ECO:0000313" key="2">
    <source>
        <dbReference type="Proteomes" id="UP000501939"/>
    </source>
</evidence>
<keyword evidence="2" id="KW-1185">Reference proteome</keyword>
<evidence type="ECO:0000313" key="1">
    <source>
        <dbReference type="EMBL" id="QIO08801.1"/>
    </source>
</evidence>
<dbReference type="Proteomes" id="UP000501939">
    <property type="component" value="Chromosome"/>
</dbReference>
<dbReference type="AlphaFoldDB" id="A0A6G8S3T7"/>
<gene>
    <name evidence="1" type="ORF">G8D99_07035</name>
</gene>
<sequence length="143" mass="16365">MGYQLSEMKMNLNVISTERQDGALIRLIDILNLIPDNNYSWSILEYEGIGGLGINDFSFEQVCQYAQSNSQGFILNFNDLKVFASTLHQTLDCLIVASKDTKDFLLDRAQIENFYHTPYLIEVWDGYEWLIGAQEALNIDALE</sequence>
<dbReference type="EMBL" id="CP049916">
    <property type="protein sequence ID" value="QIO08801.1"/>
    <property type="molecule type" value="Genomic_DNA"/>
</dbReference>
<accession>A0A6G8S3T7</accession>
<name>A0A6G8S3T7_9GAMM</name>
<proteinExistence type="predicted"/>
<reference evidence="1 2" key="1">
    <citation type="submission" date="2020-03" db="EMBL/GenBank/DDBJ databases">
        <authorList>
            <person name="Zhu W."/>
        </authorList>
    </citation>
    <scope>NUCLEOTIDE SEQUENCE [LARGE SCALE GENOMIC DNA]</scope>
    <source>
        <strain evidence="1 2">185</strain>
    </source>
</reference>
<organism evidence="1 2">
    <name type="scientific">Acinetobacter lanii</name>
    <dbReference type="NCBI Taxonomy" id="2715163"/>
    <lineage>
        <taxon>Bacteria</taxon>
        <taxon>Pseudomonadati</taxon>
        <taxon>Pseudomonadota</taxon>
        <taxon>Gammaproteobacteria</taxon>
        <taxon>Moraxellales</taxon>
        <taxon>Moraxellaceae</taxon>
        <taxon>Acinetobacter</taxon>
    </lineage>
</organism>
<protein>
    <submittedName>
        <fullName evidence="1">Uncharacterized protein</fullName>
    </submittedName>
</protein>
<dbReference type="RefSeq" id="WP_166323884.1">
    <property type="nucleotide sequence ID" value="NZ_CP049916.1"/>
</dbReference>